<dbReference type="InterPro" id="IPR014344">
    <property type="entry name" value="XrtA_polysacc_deacetyl"/>
</dbReference>
<dbReference type="PANTHER" id="PTHR47561">
    <property type="entry name" value="POLYSACCHARIDE DEACETYLASE FAMILY PROTEIN (AFU_ORTHOLOGUE AFUA_6G05030)"/>
    <property type="match status" value="1"/>
</dbReference>
<dbReference type="PROSITE" id="PS51677">
    <property type="entry name" value="NODB"/>
    <property type="match status" value="1"/>
</dbReference>
<reference evidence="2 3" key="1">
    <citation type="submission" date="2022-01" db="EMBL/GenBank/DDBJ databases">
        <title>Desulfofustis limnae sp. nov., a novel mesophilic sulfate-reducing bacterium isolated from marsh soil.</title>
        <authorList>
            <person name="Watanabe M."/>
            <person name="Takahashi A."/>
            <person name="Kojima H."/>
            <person name="Fukui M."/>
        </authorList>
    </citation>
    <scope>NUCLEOTIDE SEQUENCE [LARGE SCALE GENOMIC DNA]</scope>
    <source>
        <strain evidence="2 3">PPLL</strain>
    </source>
</reference>
<dbReference type="Proteomes" id="UP000830055">
    <property type="component" value="Chromosome"/>
</dbReference>
<dbReference type="Pfam" id="PF11959">
    <property type="entry name" value="DUF3473"/>
    <property type="match status" value="1"/>
</dbReference>
<gene>
    <name evidence="2" type="ORF">DPPLL_19970</name>
</gene>
<evidence type="ECO:0000259" key="1">
    <source>
        <dbReference type="PROSITE" id="PS51677"/>
    </source>
</evidence>
<feature type="domain" description="NodB homology" evidence="1">
    <location>
        <begin position="30"/>
        <end position="283"/>
    </location>
</feature>
<dbReference type="Pfam" id="PF01522">
    <property type="entry name" value="Polysacc_deac_1"/>
    <property type="match status" value="1"/>
</dbReference>
<organism evidence="2 3">
    <name type="scientific">Desulfofustis limnaeus</name>
    <dbReference type="NCBI Taxonomy" id="2740163"/>
    <lineage>
        <taxon>Bacteria</taxon>
        <taxon>Pseudomonadati</taxon>
        <taxon>Thermodesulfobacteriota</taxon>
        <taxon>Desulfobulbia</taxon>
        <taxon>Desulfobulbales</taxon>
        <taxon>Desulfocapsaceae</taxon>
        <taxon>Desulfofustis</taxon>
    </lineage>
</organism>
<name>A0ABM7W9H3_9BACT</name>
<keyword evidence="3" id="KW-1185">Reference proteome</keyword>
<dbReference type="SUPFAM" id="SSF88713">
    <property type="entry name" value="Glycoside hydrolase/deacetylase"/>
    <property type="match status" value="1"/>
</dbReference>
<dbReference type="InterPro" id="IPR022560">
    <property type="entry name" value="DUF3473"/>
</dbReference>
<sequence>MTRGGTITNYFTVDVEDYFQVSAFERLADPQHWDRFECRVERNTGVILGLLEKHGISGTFFITGWIAERHPRLVQEITGAGHEIACHSYWHRKVYDLSPKEFREDTLRAKNILEDIVGAPICGYRAPSYSVTARSLWALDILAEMGFTYDSSIFPIHHDLYGMPGAPRFAYRLEKQGIHEYPPTTLKLGRYCLPIAGGGYFRLFPYWFSEWALGSINTREHKPFMFYVHPWEIDPQQPRMKSAGLKSRFRHYNNLEKTESRLDRLLHRFRFGPIAHHSTALDD</sequence>
<dbReference type="CDD" id="cd10941">
    <property type="entry name" value="CE4_PuuE_HpPgdA_like_2"/>
    <property type="match status" value="1"/>
</dbReference>
<dbReference type="InterPro" id="IPR002509">
    <property type="entry name" value="NODB_dom"/>
</dbReference>
<protein>
    <submittedName>
        <fullName evidence="2">Polysaccharide deacetylase</fullName>
    </submittedName>
</protein>
<dbReference type="InterPro" id="IPR011330">
    <property type="entry name" value="Glyco_hydro/deAcase_b/a-brl"/>
</dbReference>
<dbReference type="PANTHER" id="PTHR47561:SF1">
    <property type="entry name" value="POLYSACCHARIDE DEACETYLASE FAMILY PROTEIN (AFU_ORTHOLOGUE AFUA_6G05030)"/>
    <property type="match status" value="1"/>
</dbReference>
<evidence type="ECO:0000313" key="3">
    <source>
        <dbReference type="Proteomes" id="UP000830055"/>
    </source>
</evidence>
<dbReference type="InterPro" id="IPR045235">
    <property type="entry name" value="PuuE_HpPgdA-like"/>
</dbReference>
<evidence type="ECO:0000313" key="2">
    <source>
        <dbReference type="EMBL" id="BDD87632.1"/>
    </source>
</evidence>
<dbReference type="RefSeq" id="WP_284151054.1">
    <property type="nucleotide sequence ID" value="NZ_AP025516.1"/>
</dbReference>
<dbReference type="Gene3D" id="3.20.20.370">
    <property type="entry name" value="Glycoside hydrolase/deacetylase"/>
    <property type="match status" value="1"/>
</dbReference>
<proteinExistence type="predicted"/>
<dbReference type="EMBL" id="AP025516">
    <property type="protein sequence ID" value="BDD87632.1"/>
    <property type="molecule type" value="Genomic_DNA"/>
</dbReference>
<dbReference type="NCBIfam" id="TIGR03006">
    <property type="entry name" value="pepcterm_polyde"/>
    <property type="match status" value="1"/>
</dbReference>
<accession>A0ABM7W9H3</accession>